<evidence type="ECO:0000313" key="2">
    <source>
        <dbReference type="EMBL" id="KAB0289131.1"/>
    </source>
</evidence>
<dbReference type="EMBL" id="VXDD01000003">
    <property type="protein sequence ID" value="KAB0300539.1"/>
    <property type="molecule type" value="Genomic_DNA"/>
</dbReference>
<reference evidence="3 4" key="1">
    <citation type="submission" date="2019-09" db="EMBL/GenBank/DDBJ databases">
        <title>Vibrio Fortis S7-72.</title>
        <authorList>
            <person name="Das S.K."/>
        </authorList>
    </citation>
    <scope>NUCLEOTIDE SEQUENCE [LARGE SCALE GENOMIC DNA]</scope>
    <source>
        <strain evidence="3 4">S7-72</strain>
    </source>
</reference>
<proteinExistence type="predicted"/>
<gene>
    <name evidence="2" type="ORF">F2P58_08565</name>
    <name evidence="1" type="ORF">F2P58_10590</name>
    <name evidence="3" type="ORF">F2Z80_15435</name>
</gene>
<protein>
    <submittedName>
        <fullName evidence="1">Uncharacterized protein</fullName>
    </submittedName>
</protein>
<dbReference type="Proteomes" id="UP000326687">
    <property type="component" value="Unassembled WGS sequence"/>
</dbReference>
<dbReference type="EMBL" id="VWSE01000004">
    <property type="protein sequence ID" value="KAB0289131.1"/>
    <property type="molecule type" value="Genomic_DNA"/>
</dbReference>
<sequence>MMATKKNKANAKDSQLIIRINSELKDNFISLCDDMDTSAAREIRQFIKRFVAEHESENEKPQ</sequence>
<evidence type="ECO:0000313" key="1">
    <source>
        <dbReference type="EMBL" id="KAB0288786.1"/>
    </source>
</evidence>
<reference evidence="1 5" key="2">
    <citation type="submission" date="2019-09" db="EMBL/GenBank/DDBJ databases">
        <title>Whole genome sequence of Vibrio fortis.</title>
        <authorList>
            <person name="Das S.K."/>
        </authorList>
    </citation>
    <scope>NUCLEOTIDE SEQUENCE [LARGE SCALE GENOMIC DNA]</scope>
    <source>
        <strain evidence="1 5">AN60</strain>
    </source>
</reference>
<dbReference type="AlphaFoldDB" id="A0A5N3R2Z4"/>
<name>A0A5N3R2Z4_9VIBR</name>
<evidence type="ECO:0000313" key="3">
    <source>
        <dbReference type="EMBL" id="KAB0300539.1"/>
    </source>
</evidence>
<organism evidence="1 5">
    <name type="scientific">Vibrio fortis</name>
    <dbReference type="NCBI Taxonomy" id="212667"/>
    <lineage>
        <taxon>Bacteria</taxon>
        <taxon>Pseudomonadati</taxon>
        <taxon>Pseudomonadota</taxon>
        <taxon>Gammaproteobacteria</taxon>
        <taxon>Vibrionales</taxon>
        <taxon>Vibrionaceae</taxon>
        <taxon>Vibrio</taxon>
    </lineage>
</organism>
<evidence type="ECO:0000313" key="5">
    <source>
        <dbReference type="Proteomes" id="UP000326789"/>
    </source>
</evidence>
<dbReference type="Proteomes" id="UP000326789">
    <property type="component" value="Unassembled WGS sequence"/>
</dbReference>
<dbReference type="EMBL" id="VWSE01000005">
    <property type="protein sequence ID" value="KAB0288786.1"/>
    <property type="molecule type" value="Genomic_DNA"/>
</dbReference>
<accession>A0A5N3R2Z4</accession>
<comment type="caution">
    <text evidence="1">The sequence shown here is derived from an EMBL/GenBank/DDBJ whole genome shotgun (WGS) entry which is preliminary data.</text>
</comment>
<evidence type="ECO:0000313" key="4">
    <source>
        <dbReference type="Proteomes" id="UP000326687"/>
    </source>
</evidence>